<dbReference type="InterPro" id="IPR036291">
    <property type="entry name" value="NAD(P)-bd_dom_sf"/>
</dbReference>
<dbReference type="EMBL" id="PNEN01000397">
    <property type="protein sequence ID" value="PPJ59314.1"/>
    <property type="molecule type" value="Genomic_DNA"/>
</dbReference>
<dbReference type="Proteomes" id="UP000237631">
    <property type="component" value="Unassembled WGS sequence"/>
</dbReference>
<evidence type="ECO:0000313" key="3">
    <source>
        <dbReference type="Proteomes" id="UP000237631"/>
    </source>
</evidence>
<protein>
    <recommendedName>
        <fullName evidence="1">Ketopantoate reductase N-terminal domain-containing protein</fullName>
    </recommendedName>
</protein>
<evidence type="ECO:0000259" key="1">
    <source>
        <dbReference type="Pfam" id="PF02558"/>
    </source>
</evidence>
<accession>A0A2S6CHW7</accession>
<organism evidence="2 3">
    <name type="scientific">Cercospora berteroae</name>
    <dbReference type="NCBI Taxonomy" id="357750"/>
    <lineage>
        <taxon>Eukaryota</taxon>
        <taxon>Fungi</taxon>
        <taxon>Dikarya</taxon>
        <taxon>Ascomycota</taxon>
        <taxon>Pezizomycotina</taxon>
        <taxon>Dothideomycetes</taxon>
        <taxon>Dothideomycetidae</taxon>
        <taxon>Mycosphaerellales</taxon>
        <taxon>Mycosphaerellaceae</taxon>
        <taxon>Cercospora</taxon>
    </lineage>
</organism>
<name>A0A2S6CHW7_9PEZI</name>
<dbReference type="Pfam" id="PF02558">
    <property type="entry name" value="ApbA"/>
    <property type="match status" value="1"/>
</dbReference>
<feature type="domain" description="Ketopantoate reductase N-terminal" evidence="1">
    <location>
        <begin position="9"/>
        <end position="141"/>
    </location>
</feature>
<comment type="caution">
    <text evidence="2">The sequence shown here is derived from an EMBL/GenBank/DDBJ whole genome shotgun (WGS) entry which is preliminary data.</text>
</comment>
<reference evidence="3" key="1">
    <citation type="journal article" date="2017" name="bioRxiv">
        <title>Conservation of a gene cluster reveals novel cercosporin biosynthetic mechanisms and extends production to the genus Colletotrichum.</title>
        <authorList>
            <person name="de Jonge R."/>
            <person name="Ebert M.K."/>
            <person name="Huitt-Roehl C.R."/>
            <person name="Pal P."/>
            <person name="Suttle J.C."/>
            <person name="Spanner R.E."/>
            <person name="Neubauer J.D."/>
            <person name="Jurick W.M.II."/>
            <person name="Stott K.A."/>
            <person name="Secor G.A."/>
            <person name="Thomma B.P.H.J."/>
            <person name="Van de Peer Y."/>
            <person name="Townsend C.A."/>
            <person name="Bolton M.D."/>
        </authorList>
    </citation>
    <scope>NUCLEOTIDE SEQUENCE [LARGE SCALE GENOMIC DNA]</scope>
    <source>
        <strain evidence="3">CBS538.71</strain>
    </source>
</reference>
<keyword evidence="3" id="KW-1185">Reference proteome</keyword>
<dbReference type="AlphaFoldDB" id="A0A2S6CHW7"/>
<sequence>MSQPPPLNIAILGVGRIGSTIAFQLSFIGAHKITGIARPNSHRLKQLHQDNGILNAKNQKATITPLDTLNPQIPYDLIIITLLSHQAAPLLPTLQKSSAKFILFMFNTFTPEHLLNTIGQEKTAFGMSFFQANLKPDGRLESKITGPGTQNSVLSEPRWVELFTSSGLPAEFEPHMPLWLRCHTPMTIALETTMTKGHRRGAGVSWGEAMDTANGIRDCFAMIRKLGYEVYPKGKRRVDACPKWIVASAFWFLSRLRSLRELFVTGTPESDVIIDAMAAAAEGAGLQKEAERVRALKPARDLLEAKHE</sequence>
<dbReference type="InterPro" id="IPR013332">
    <property type="entry name" value="KPR_N"/>
</dbReference>
<dbReference type="SUPFAM" id="SSF51735">
    <property type="entry name" value="NAD(P)-binding Rossmann-fold domains"/>
    <property type="match status" value="1"/>
</dbReference>
<proteinExistence type="predicted"/>
<evidence type="ECO:0000313" key="2">
    <source>
        <dbReference type="EMBL" id="PPJ59314.1"/>
    </source>
</evidence>
<dbReference type="STRING" id="357750.A0A2S6CHW7"/>
<gene>
    <name evidence="2" type="ORF">CBER1_04217</name>
</gene>
<dbReference type="Gene3D" id="3.40.50.720">
    <property type="entry name" value="NAD(P)-binding Rossmann-like Domain"/>
    <property type="match status" value="1"/>
</dbReference>
<dbReference type="OrthoDB" id="3629910at2759"/>